<dbReference type="AlphaFoldDB" id="A0A7J7L3E3"/>
<comment type="caution">
    <text evidence="2">The sequence shown here is derived from an EMBL/GenBank/DDBJ whole genome shotgun (WGS) entry which is preliminary data.</text>
</comment>
<accession>A0A7J7L3E3</accession>
<evidence type="ECO:0000313" key="2">
    <source>
        <dbReference type="EMBL" id="KAF6137078.1"/>
    </source>
</evidence>
<protein>
    <submittedName>
        <fullName evidence="2">Uncharacterized protein</fullName>
    </submittedName>
</protein>
<dbReference type="EMBL" id="JACGCM010002660">
    <property type="protein sequence ID" value="KAF6137078.1"/>
    <property type="molecule type" value="Genomic_DNA"/>
</dbReference>
<dbReference type="Proteomes" id="UP000541444">
    <property type="component" value="Unassembled WGS sequence"/>
</dbReference>
<proteinExistence type="predicted"/>
<feature type="transmembrane region" description="Helical" evidence="1">
    <location>
        <begin position="7"/>
        <end position="31"/>
    </location>
</feature>
<evidence type="ECO:0000313" key="3">
    <source>
        <dbReference type="Proteomes" id="UP000541444"/>
    </source>
</evidence>
<sequence length="56" mass="6683">MISVYHVFYIVMLNQAISCWTMITMLIFMVLDWPDFLVHPKPMLQLVWLEPLGMLL</sequence>
<reference evidence="2 3" key="1">
    <citation type="journal article" date="2020" name="IScience">
        <title>Genome Sequencing of the Endangered Kingdonia uniflora (Circaeasteraceae, Ranunculales) Reveals Potential Mechanisms of Evolutionary Specialization.</title>
        <authorList>
            <person name="Sun Y."/>
            <person name="Deng T."/>
            <person name="Zhang A."/>
            <person name="Moore M.J."/>
            <person name="Landis J.B."/>
            <person name="Lin N."/>
            <person name="Zhang H."/>
            <person name="Zhang X."/>
            <person name="Huang J."/>
            <person name="Zhang X."/>
            <person name="Sun H."/>
            <person name="Wang H."/>
        </authorList>
    </citation>
    <scope>NUCLEOTIDE SEQUENCE [LARGE SCALE GENOMIC DNA]</scope>
    <source>
        <strain evidence="2">TB1705</strain>
        <tissue evidence="2">Leaf</tissue>
    </source>
</reference>
<organism evidence="2 3">
    <name type="scientific">Kingdonia uniflora</name>
    <dbReference type="NCBI Taxonomy" id="39325"/>
    <lineage>
        <taxon>Eukaryota</taxon>
        <taxon>Viridiplantae</taxon>
        <taxon>Streptophyta</taxon>
        <taxon>Embryophyta</taxon>
        <taxon>Tracheophyta</taxon>
        <taxon>Spermatophyta</taxon>
        <taxon>Magnoliopsida</taxon>
        <taxon>Ranunculales</taxon>
        <taxon>Circaeasteraceae</taxon>
        <taxon>Kingdonia</taxon>
    </lineage>
</organism>
<keyword evidence="1" id="KW-1133">Transmembrane helix</keyword>
<gene>
    <name evidence="2" type="ORF">GIB67_030842</name>
</gene>
<keyword evidence="3" id="KW-1185">Reference proteome</keyword>
<keyword evidence="1" id="KW-0472">Membrane</keyword>
<keyword evidence="1" id="KW-0812">Transmembrane</keyword>
<name>A0A7J7L3E3_9MAGN</name>
<evidence type="ECO:0000256" key="1">
    <source>
        <dbReference type="SAM" id="Phobius"/>
    </source>
</evidence>